<dbReference type="SUPFAM" id="SSF50475">
    <property type="entry name" value="FMN-binding split barrel"/>
    <property type="match status" value="1"/>
</dbReference>
<protein>
    <recommendedName>
        <fullName evidence="4">Flavin reductase like domain-containing protein</fullName>
    </recommendedName>
</protein>
<name>A0A919V5A8_9ACTN</name>
<evidence type="ECO:0000259" key="4">
    <source>
        <dbReference type="SMART" id="SM00903"/>
    </source>
</evidence>
<dbReference type="AlphaFoldDB" id="A0A919V5A8"/>
<feature type="compositionally biased region" description="Low complexity" evidence="3">
    <location>
        <begin position="181"/>
        <end position="193"/>
    </location>
</feature>
<organism evidence="5 6">
    <name type="scientific">Sinosporangium siamense</name>
    <dbReference type="NCBI Taxonomy" id="1367973"/>
    <lineage>
        <taxon>Bacteria</taxon>
        <taxon>Bacillati</taxon>
        <taxon>Actinomycetota</taxon>
        <taxon>Actinomycetes</taxon>
        <taxon>Streptosporangiales</taxon>
        <taxon>Streptosporangiaceae</taxon>
        <taxon>Sinosporangium</taxon>
    </lineage>
</organism>
<reference evidence="5" key="1">
    <citation type="submission" date="2021-01" db="EMBL/GenBank/DDBJ databases">
        <title>Whole genome shotgun sequence of Sinosporangium siamense NBRC 109515.</title>
        <authorList>
            <person name="Komaki H."/>
            <person name="Tamura T."/>
        </authorList>
    </citation>
    <scope>NUCLEOTIDE SEQUENCE</scope>
    <source>
        <strain evidence="5">NBRC 109515</strain>
    </source>
</reference>
<evidence type="ECO:0000313" key="5">
    <source>
        <dbReference type="EMBL" id="GII92805.1"/>
    </source>
</evidence>
<dbReference type="Proteomes" id="UP000606172">
    <property type="component" value="Unassembled WGS sequence"/>
</dbReference>
<proteinExistence type="inferred from homology"/>
<dbReference type="GO" id="GO:0010181">
    <property type="term" value="F:FMN binding"/>
    <property type="evidence" value="ECO:0007669"/>
    <property type="project" value="InterPro"/>
</dbReference>
<evidence type="ECO:0000256" key="2">
    <source>
        <dbReference type="ARBA" id="ARBA00023002"/>
    </source>
</evidence>
<evidence type="ECO:0000256" key="3">
    <source>
        <dbReference type="SAM" id="MobiDB-lite"/>
    </source>
</evidence>
<dbReference type="RefSeq" id="WP_204025859.1">
    <property type="nucleotide sequence ID" value="NZ_BOOW01000018.1"/>
</dbReference>
<keyword evidence="6" id="KW-1185">Reference proteome</keyword>
<dbReference type="EMBL" id="BOOW01000018">
    <property type="protein sequence ID" value="GII92805.1"/>
    <property type="molecule type" value="Genomic_DNA"/>
</dbReference>
<sequence>MNSQAGPVFDTARFRQVSSTLPTGVTLLTTISDGVPQAMTANAFVTVSLEPLLLLTVMSDKSRTFRQMRDSGIFAVSILSEGQEKLARWFANPKRPSGHEAFEGIEWFPGPHTGSPVLPSAVSYFDCTIDRIHEAGDHWIVVGNVKAFDSLAEDRKPLLFVNSTFGAVQPPPSTLTPPPGTITAPSTTTLPTA</sequence>
<dbReference type="InterPro" id="IPR002563">
    <property type="entry name" value="Flavin_Rdtase-like_dom"/>
</dbReference>
<feature type="compositionally biased region" description="Pro residues" evidence="3">
    <location>
        <begin position="170"/>
        <end position="180"/>
    </location>
</feature>
<evidence type="ECO:0000256" key="1">
    <source>
        <dbReference type="ARBA" id="ARBA00008898"/>
    </source>
</evidence>
<dbReference type="Pfam" id="PF01613">
    <property type="entry name" value="Flavin_Reduct"/>
    <property type="match status" value="1"/>
</dbReference>
<dbReference type="SMART" id="SM00903">
    <property type="entry name" value="Flavin_Reduct"/>
    <property type="match status" value="1"/>
</dbReference>
<evidence type="ECO:0000313" key="6">
    <source>
        <dbReference type="Proteomes" id="UP000606172"/>
    </source>
</evidence>
<comment type="similarity">
    <text evidence="1">Belongs to the non-flavoprotein flavin reductase family.</text>
</comment>
<accession>A0A919V5A8</accession>
<dbReference type="InterPro" id="IPR012349">
    <property type="entry name" value="Split_barrel_FMN-bd"/>
</dbReference>
<dbReference type="GO" id="GO:0042602">
    <property type="term" value="F:riboflavin reductase (NADPH) activity"/>
    <property type="evidence" value="ECO:0007669"/>
    <property type="project" value="TreeGrafter"/>
</dbReference>
<dbReference type="Gene3D" id="2.30.110.10">
    <property type="entry name" value="Electron Transport, Fmn-binding Protein, Chain A"/>
    <property type="match status" value="1"/>
</dbReference>
<dbReference type="PANTHER" id="PTHR30466">
    <property type="entry name" value="FLAVIN REDUCTASE"/>
    <property type="match status" value="1"/>
</dbReference>
<comment type="caution">
    <text evidence="5">The sequence shown here is derived from an EMBL/GenBank/DDBJ whole genome shotgun (WGS) entry which is preliminary data.</text>
</comment>
<gene>
    <name evidence="5" type="ORF">Ssi02_30360</name>
</gene>
<feature type="domain" description="Flavin reductase like" evidence="4">
    <location>
        <begin position="18"/>
        <end position="167"/>
    </location>
</feature>
<dbReference type="PANTHER" id="PTHR30466:SF11">
    <property type="entry name" value="FLAVIN-DEPENDENT MONOOXYGENASE, REDUCTASE SUBUNIT HSAB"/>
    <property type="match status" value="1"/>
</dbReference>
<dbReference type="InterPro" id="IPR050268">
    <property type="entry name" value="NADH-dep_flavin_reductase"/>
</dbReference>
<keyword evidence="2" id="KW-0560">Oxidoreductase</keyword>
<feature type="region of interest" description="Disordered" evidence="3">
    <location>
        <begin position="170"/>
        <end position="193"/>
    </location>
</feature>